<protein>
    <submittedName>
        <fullName evidence="1">Uncharacterized protein</fullName>
    </submittedName>
</protein>
<dbReference type="EMBL" id="JAGGJR010000002">
    <property type="protein sequence ID" value="MBP1871927.1"/>
    <property type="molecule type" value="Genomic_DNA"/>
</dbReference>
<accession>A0ACC5SSR4</accession>
<name>A0ACC5SSR4_ENSAD</name>
<gene>
    <name evidence="1" type="ORF">J2Z19_001639</name>
</gene>
<reference evidence="1" key="1">
    <citation type="submission" date="2021-03" db="EMBL/GenBank/DDBJ databases">
        <title>Genomic Encyclopedia of Type Strains, Phase IV (KMG-IV): sequencing the most valuable type-strain genomes for metagenomic binning, comparative biology and taxonomic classification.</title>
        <authorList>
            <person name="Goeker M."/>
        </authorList>
    </citation>
    <scope>NUCLEOTIDE SEQUENCE</scope>
    <source>
        <strain evidence="1">DSM 18131</strain>
    </source>
</reference>
<comment type="caution">
    <text evidence="1">The sequence shown here is derived from an EMBL/GenBank/DDBJ whole genome shotgun (WGS) entry which is preliminary data.</text>
</comment>
<evidence type="ECO:0000313" key="2">
    <source>
        <dbReference type="Proteomes" id="UP000823773"/>
    </source>
</evidence>
<organism evidence="1 2">
    <name type="scientific">Ensifer adhaerens</name>
    <name type="common">Sinorhizobium morelense</name>
    <dbReference type="NCBI Taxonomy" id="106592"/>
    <lineage>
        <taxon>Bacteria</taxon>
        <taxon>Pseudomonadati</taxon>
        <taxon>Pseudomonadota</taxon>
        <taxon>Alphaproteobacteria</taxon>
        <taxon>Hyphomicrobiales</taxon>
        <taxon>Rhizobiaceae</taxon>
        <taxon>Sinorhizobium/Ensifer group</taxon>
        <taxon>Ensifer</taxon>
    </lineage>
</organism>
<sequence>MTNDMMGGGMMWGMGLVGLIGLVLIALVIAALVKYLFFR</sequence>
<proteinExistence type="predicted"/>
<evidence type="ECO:0000313" key="1">
    <source>
        <dbReference type="EMBL" id="MBP1871927.1"/>
    </source>
</evidence>
<keyword evidence="2" id="KW-1185">Reference proteome</keyword>
<dbReference type="Proteomes" id="UP000823773">
    <property type="component" value="Unassembled WGS sequence"/>
</dbReference>